<dbReference type="RefSeq" id="WP_340469038.1">
    <property type="nucleotide sequence ID" value="NZ_JBANBB010000001.1"/>
</dbReference>
<dbReference type="PIRSF" id="PIRSF000193">
    <property type="entry name" value="Pyrrol-5-carb_rd"/>
    <property type="match status" value="1"/>
</dbReference>
<dbReference type="InterPro" id="IPR000304">
    <property type="entry name" value="Pyrroline-COOH_reductase"/>
</dbReference>
<evidence type="ECO:0000256" key="4">
    <source>
        <dbReference type="HAMAP-Rule" id="MF_01925"/>
    </source>
</evidence>
<dbReference type="Proteomes" id="UP001373159">
    <property type="component" value="Unassembled WGS sequence"/>
</dbReference>
<sequence length="268" mass="27446">MMADVNKPTIGFIGYGNMAQAMARGLVSSGAVEAGRIVATAAHYDRLEGNAADLGIRPLRTAGQVAQASDLVVIAVKPKQVAQVCAPIAGRLAGDDRFVVSVVGGWGMADYEGVLKAGTHLVCAIPNTPIAVGRGIMVVQAGNSLTPGQEDLFRGIFGRVALLETLDEDQTSVATTIAGCAPAYTAMYMEALADAGVKHGLPRQTAYRLAARMVEGTGALYLATGTNPGAMKDAVCSPGGTTIKGVAALEKDGFRGAVIDAIDVVEGE</sequence>
<comment type="subcellular location">
    <subcellularLocation>
        <location evidence="4">Cytoplasm</location>
    </subcellularLocation>
</comment>
<keyword evidence="4" id="KW-0028">Amino-acid biosynthesis</keyword>
<dbReference type="PANTHER" id="PTHR11645:SF0">
    <property type="entry name" value="PYRROLINE-5-CARBOXYLATE REDUCTASE 3"/>
    <property type="match status" value="1"/>
</dbReference>
<comment type="pathway">
    <text evidence="4">Amino-acid biosynthesis; L-proline biosynthesis; L-proline from L-glutamate 5-semialdehyde: step 1/1.</text>
</comment>
<dbReference type="InterPro" id="IPR008927">
    <property type="entry name" value="6-PGluconate_DH-like_C_sf"/>
</dbReference>
<evidence type="ECO:0000313" key="8">
    <source>
        <dbReference type="EMBL" id="MEK0306508.1"/>
    </source>
</evidence>
<feature type="domain" description="Pyrroline-5-carboxylate reductase catalytic N-terminal" evidence="6">
    <location>
        <begin position="9"/>
        <end position="103"/>
    </location>
</feature>
<keyword evidence="9" id="KW-1185">Reference proteome</keyword>
<organism evidence="8 9">
    <name type="scientific">Bifidobacterium favimelis</name>
    <dbReference type="NCBI Taxonomy" id="3122979"/>
    <lineage>
        <taxon>Bacteria</taxon>
        <taxon>Bacillati</taxon>
        <taxon>Actinomycetota</taxon>
        <taxon>Actinomycetes</taxon>
        <taxon>Bifidobacteriales</taxon>
        <taxon>Bifidobacteriaceae</taxon>
        <taxon>Bifidobacterium</taxon>
    </lineage>
</organism>
<keyword evidence="4" id="KW-0963">Cytoplasm</keyword>
<dbReference type="EMBL" id="JBANBB010000001">
    <property type="protein sequence ID" value="MEK0306508.1"/>
    <property type="molecule type" value="Genomic_DNA"/>
</dbReference>
<proteinExistence type="inferred from homology"/>
<comment type="catalytic activity">
    <reaction evidence="4">
        <text>L-proline + NAD(+) = (S)-1-pyrroline-5-carboxylate + NADH + 2 H(+)</text>
        <dbReference type="Rhea" id="RHEA:14105"/>
        <dbReference type="ChEBI" id="CHEBI:15378"/>
        <dbReference type="ChEBI" id="CHEBI:17388"/>
        <dbReference type="ChEBI" id="CHEBI:57540"/>
        <dbReference type="ChEBI" id="CHEBI:57945"/>
        <dbReference type="ChEBI" id="CHEBI:60039"/>
        <dbReference type="EC" id="1.5.1.2"/>
    </reaction>
</comment>
<evidence type="ECO:0000259" key="6">
    <source>
        <dbReference type="Pfam" id="PF03807"/>
    </source>
</evidence>
<evidence type="ECO:0000313" key="9">
    <source>
        <dbReference type="Proteomes" id="UP001373159"/>
    </source>
</evidence>
<evidence type="ECO:0000256" key="2">
    <source>
        <dbReference type="ARBA" id="ARBA00022857"/>
    </source>
</evidence>
<dbReference type="InterPro" id="IPR036291">
    <property type="entry name" value="NAD(P)-bd_dom_sf"/>
</dbReference>
<gene>
    <name evidence="4 8" type="primary">proC</name>
    <name evidence="8" type="ORF">V8P97_03355</name>
</gene>
<dbReference type="Pfam" id="PF03807">
    <property type="entry name" value="F420_oxidored"/>
    <property type="match status" value="1"/>
</dbReference>
<feature type="domain" description="Pyrroline-5-carboxylate reductase dimerisation" evidence="7">
    <location>
        <begin position="168"/>
        <end position="263"/>
    </location>
</feature>
<comment type="caution">
    <text evidence="8">The sequence shown here is derived from an EMBL/GenBank/DDBJ whole genome shotgun (WGS) entry which is preliminary data.</text>
</comment>
<keyword evidence="4" id="KW-0641">Proline biosynthesis</keyword>
<evidence type="ECO:0000259" key="7">
    <source>
        <dbReference type="Pfam" id="PF14748"/>
    </source>
</evidence>
<evidence type="ECO:0000256" key="5">
    <source>
        <dbReference type="NCBIfam" id="TIGR00112"/>
    </source>
</evidence>
<dbReference type="EC" id="1.5.1.2" evidence="4 5"/>
<dbReference type="GO" id="GO:0004735">
    <property type="term" value="F:pyrroline-5-carboxylate reductase activity"/>
    <property type="evidence" value="ECO:0007669"/>
    <property type="project" value="UniProtKB-EC"/>
</dbReference>
<evidence type="ECO:0000256" key="1">
    <source>
        <dbReference type="ARBA" id="ARBA00005525"/>
    </source>
</evidence>
<dbReference type="SUPFAM" id="SSF51735">
    <property type="entry name" value="NAD(P)-binding Rossmann-fold domains"/>
    <property type="match status" value="1"/>
</dbReference>
<dbReference type="InterPro" id="IPR029036">
    <property type="entry name" value="P5CR_dimer"/>
</dbReference>
<dbReference type="InterPro" id="IPR028939">
    <property type="entry name" value="P5C_Rdtase_cat_N"/>
</dbReference>
<comment type="similarity">
    <text evidence="1 4">Belongs to the pyrroline-5-carboxylate reductase family.</text>
</comment>
<name>A0ABU8ZMN5_9BIFI</name>
<dbReference type="Gene3D" id="1.10.3730.10">
    <property type="entry name" value="ProC C-terminal domain-like"/>
    <property type="match status" value="1"/>
</dbReference>
<keyword evidence="2 4" id="KW-0521">NADP</keyword>
<keyword evidence="3 4" id="KW-0560">Oxidoreductase</keyword>
<evidence type="ECO:0000256" key="3">
    <source>
        <dbReference type="ARBA" id="ARBA00023002"/>
    </source>
</evidence>
<reference evidence="8 9" key="1">
    <citation type="submission" date="2024-02" db="EMBL/GenBank/DDBJ databases">
        <title>Bifidobacterium honeyensis sp. nov., isolated from the comb honey.</title>
        <authorList>
            <person name="Liu W."/>
            <person name="Li Y."/>
        </authorList>
    </citation>
    <scope>NUCLEOTIDE SEQUENCE [LARGE SCALE GENOMIC DNA]</scope>
    <source>
        <strain evidence="8 9">IMAU50988</strain>
    </source>
</reference>
<dbReference type="PANTHER" id="PTHR11645">
    <property type="entry name" value="PYRROLINE-5-CARBOXYLATE REDUCTASE"/>
    <property type="match status" value="1"/>
</dbReference>
<comment type="function">
    <text evidence="4">Catalyzes the reduction of 1-pyrroline-5-carboxylate (PCA) to L-proline.</text>
</comment>
<comment type="catalytic activity">
    <reaction evidence="4">
        <text>L-proline + NADP(+) = (S)-1-pyrroline-5-carboxylate + NADPH + 2 H(+)</text>
        <dbReference type="Rhea" id="RHEA:14109"/>
        <dbReference type="ChEBI" id="CHEBI:15378"/>
        <dbReference type="ChEBI" id="CHEBI:17388"/>
        <dbReference type="ChEBI" id="CHEBI:57783"/>
        <dbReference type="ChEBI" id="CHEBI:58349"/>
        <dbReference type="ChEBI" id="CHEBI:60039"/>
        <dbReference type="EC" id="1.5.1.2"/>
    </reaction>
</comment>
<protein>
    <recommendedName>
        <fullName evidence="4 5">Pyrroline-5-carboxylate reductase</fullName>
        <shortName evidence="4">P5C reductase</shortName>
        <shortName evidence="4">P5CR</shortName>
        <ecNumber evidence="4 5">1.5.1.2</ecNumber>
    </recommendedName>
    <alternativeName>
        <fullName evidence="4">PCA reductase</fullName>
    </alternativeName>
</protein>
<dbReference type="Pfam" id="PF14748">
    <property type="entry name" value="P5CR_dimer"/>
    <property type="match status" value="1"/>
</dbReference>
<accession>A0ABU8ZMN5</accession>
<dbReference type="HAMAP" id="MF_01925">
    <property type="entry name" value="P5C_reductase"/>
    <property type="match status" value="1"/>
</dbReference>
<dbReference type="Gene3D" id="3.40.50.720">
    <property type="entry name" value="NAD(P)-binding Rossmann-like Domain"/>
    <property type="match status" value="1"/>
</dbReference>
<dbReference type="SUPFAM" id="SSF48179">
    <property type="entry name" value="6-phosphogluconate dehydrogenase C-terminal domain-like"/>
    <property type="match status" value="1"/>
</dbReference>
<dbReference type="NCBIfam" id="TIGR00112">
    <property type="entry name" value="proC"/>
    <property type="match status" value="1"/>
</dbReference>